<evidence type="ECO:0000256" key="1">
    <source>
        <dbReference type="SAM" id="MobiDB-lite"/>
    </source>
</evidence>
<sequence length="259" mass="27278">MDAQKVLESLAREKGLPLTGLGEVSSRFSKSGKIACCGGLMTRLVTESAADSTVLLRDGSGSCYCALHGDIASRYPDVLTTGAMLLFTDITVLVLSSKMPPLLVACLQNLSGLLLPEEASTAAAAVMDTGDSVVVPAEAAMDSAASETPFCHSANPMDTGTFGEVNMTPVRSRFAMEESSDRPHSVLPEGPGGRRTVTTGIGDTSSETFLYNAPAASFDKESHQLPASKKARLEETMTVPIMDESDDDDAECLELVDDF</sequence>
<protein>
    <recommendedName>
        <fullName evidence="2">Homologous recombination OB-fold protein OB-fold domain-containing protein</fullName>
    </recommendedName>
</protein>
<dbReference type="InterPro" id="IPR058570">
    <property type="entry name" value="HROB_OB"/>
</dbReference>
<dbReference type="Proteomes" id="UP000038009">
    <property type="component" value="Unassembled WGS sequence"/>
</dbReference>
<evidence type="ECO:0000259" key="2">
    <source>
        <dbReference type="Pfam" id="PF15072"/>
    </source>
</evidence>
<evidence type="ECO:0000313" key="3">
    <source>
        <dbReference type="EMBL" id="KPI89118.1"/>
    </source>
</evidence>
<accession>A0A0N1I1R0</accession>
<dbReference type="AlphaFoldDB" id="A0A0N1I1R0"/>
<reference evidence="3 4" key="1">
    <citation type="journal article" date="2015" name="PLoS Pathog.">
        <title>Leptomonas seymouri: Adaptations to the Dixenous Life Cycle Analyzed by Genome Sequencing, Transcriptome Profiling and Co-infection with Leishmania donovani.</title>
        <authorList>
            <person name="Kraeva N."/>
            <person name="Butenko A."/>
            <person name="Hlavacova J."/>
            <person name="Kostygov A."/>
            <person name="Myskova J."/>
            <person name="Grybchuk D."/>
            <person name="Lestinova T."/>
            <person name="Votypka J."/>
            <person name="Volf P."/>
            <person name="Opperdoes F."/>
            <person name="Flegontov P."/>
            <person name="Lukes J."/>
            <person name="Yurchenko V."/>
        </authorList>
    </citation>
    <scope>NUCLEOTIDE SEQUENCE [LARGE SCALE GENOMIC DNA]</scope>
    <source>
        <strain evidence="3 4">ATCC 30220</strain>
    </source>
</reference>
<dbReference type="OMA" id="KIACCGG"/>
<dbReference type="GO" id="GO:0000725">
    <property type="term" value="P:recombinational repair"/>
    <property type="evidence" value="ECO:0007669"/>
    <property type="project" value="InterPro"/>
</dbReference>
<gene>
    <name evidence="3" type="ORF">ABL78_1762</name>
</gene>
<dbReference type="VEuPathDB" id="TriTrypDB:Lsey_0031_0190"/>
<dbReference type="OrthoDB" id="251909at2759"/>
<name>A0A0N1I1R0_LEPSE</name>
<feature type="domain" description="Homologous recombination OB-fold protein OB-fold" evidence="2">
    <location>
        <begin position="33"/>
        <end position="116"/>
    </location>
</feature>
<comment type="caution">
    <text evidence="3">The sequence shown here is derived from an EMBL/GenBank/DDBJ whole genome shotgun (WGS) entry which is preliminary data.</text>
</comment>
<organism evidence="3 4">
    <name type="scientific">Leptomonas seymouri</name>
    <dbReference type="NCBI Taxonomy" id="5684"/>
    <lineage>
        <taxon>Eukaryota</taxon>
        <taxon>Discoba</taxon>
        <taxon>Euglenozoa</taxon>
        <taxon>Kinetoplastea</taxon>
        <taxon>Metakinetoplastina</taxon>
        <taxon>Trypanosomatida</taxon>
        <taxon>Trypanosomatidae</taxon>
        <taxon>Leishmaniinae</taxon>
        <taxon>Leptomonas</taxon>
    </lineage>
</organism>
<keyword evidence="4" id="KW-1185">Reference proteome</keyword>
<proteinExistence type="predicted"/>
<dbReference type="EMBL" id="LJSK01000031">
    <property type="protein sequence ID" value="KPI89118.1"/>
    <property type="molecule type" value="Genomic_DNA"/>
</dbReference>
<evidence type="ECO:0000313" key="4">
    <source>
        <dbReference type="Proteomes" id="UP000038009"/>
    </source>
</evidence>
<feature type="region of interest" description="Disordered" evidence="1">
    <location>
        <begin position="176"/>
        <end position="204"/>
    </location>
</feature>
<dbReference type="Pfam" id="PF15072">
    <property type="entry name" value="HROB"/>
    <property type="match status" value="1"/>
</dbReference>